<protein>
    <recommendedName>
        <fullName evidence="8">Crp/Fnr family transcriptional regulator</fullName>
    </recommendedName>
</protein>
<sequence length="230" mass="26001">MSLTEVAALFPSHWFQEMPGTVAQQLLALGQHRRLKAGEYLYRTGEMAEGFYRVERGRLRLGAEFALREYTIAYIGPGDWWGEVPLLDGLPHASDAQAVSDCELLLVPKRKLEDLLEQQPVLYKHFARRLAFAMRLSVSYYGDLAALPLPARLAKRLLELAAQYGEPDGEGVRIGLRLPQQLLADMMATSRQSVSKELKAWETQGWIAMKYSTMILRQPDALRRLLRSGA</sequence>
<keyword evidence="2" id="KW-0238">DNA-binding</keyword>
<dbReference type="PROSITE" id="PS51063">
    <property type="entry name" value="HTH_CRP_2"/>
    <property type="match status" value="1"/>
</dbReference>
<evidence type="ECO:0008006" key="8">
    <source>
        <dbReference type="Google" id="ProtNLM"/>
    </source>
</evidence>
<dbReference type="InterPro" id="IPR014710">
    <property type="entry name" value="RmlC-like_jellyroll"/>
</dbReference>
<dbReference type="SMART" id="SM00100">
    <property type="entry name" value="cNMP"/>
    <property type="match status" value="1"/>
</dbReference>
<dbReference type="EMBL" id="PSNW01000004">
    <property type="protein sequence ID" value="PPE74226.1"/>
    <property type="molecule type" value="Genomic_DNA"/>
</dbReference>
<keyword evidence="1" id="KW-0805">Transcription regulation</keyword>
<dbReference type="Proteomes" id="UP000238220">
    <property type="component" value="Unassembled WGS sequence"/>
</dbReference>
<dbReference type="InterPro" id="IPR050397">
    <property type="entry name" value="Env_Response_Regulators"/>
</dbReference>
<keyword evidence="7" id="KW-1185">Reference proteome</keyword>
<gene>
    <name evidence="6" type="ORF">C3942_09360</name>
</gene>
<evidence type="ECO:0000256" key="3">
    <source>
        <dbReference type="ARBA" id="ARBA00023163"/>
    </source>
</evidence>
<reference evidence="6 7" key="1">
    <citation type="submission" date="2018-02" db="EMBL/GenBank/DDBJ databases">
        <title>Genome sequencing of Solimonas sp. HR-BB.</title>
        <authorList>
            <person name="Lee Y."/>
            <person name="Jeon C.O."/>
        </authorList>
    </citation>
    <scope>NUCLEOTIDE SEQUENCE [LARGE SCALE GENOMIC DNA]</scope>
    <source>
        <strain evidence="6 7">HR-BB</strain>
    </source>
</reference>
<accession>A0A2S5TGW8</accession>
<evidence type="ECO:0000256" key="1">
    <source>
        <dbReference type="ARBA" id="ARBA00023015"/>
    </source>
</evidence>
<evidence type="ECO:0000259" key="4">
    <source>
        <dbReference type="PROSITE" id="PS50042"/>
    </source>
</evidence>
<evidence type="ECO:0000256" key="2">
    <source>
        <dbReference type="ARBA" id="ARBA00023125"/>
    </source>
</evidence>
<evidence type="ECO:0000313" key="6">
    <source>
        <dbReference type="EMBL" id="PPE74226.1"/>
    </source>
</evidence>
<dbReference type="InterPro" id="IPR018490">
    <property type="entry name" value="cNMP-bd_dom_sf"/>
</dbReference>
<dbReference type="PANTHER" id="PTHR24567">
    <property type="entry name" value="CRP FAMILY TRANSCRIPTIONAL REGULATORY PROTEIN"/>
    <property type="match status" value="1"/>
</dbReference>
<keyword evidence="3" id="KW-0804">Transcription</keyword>
<dbReference type="GO" id="GO:0003700">
    <property type="term" value="F:DNA-binding transcription factor activity"/>
    <property type="evidence" value="ECO:0007669"/>
    <property type="project" value="TreeGrafter"/>
</dbReference>
<dbReference type="Pfam" id="PF00027">
    <property type="entry name" value="cNMP_binding"/>
    <property type="match status" value="1"/>
</dbReference>
<dbReference type="GO" id="GO:0003677">
    <property type="term" value="F:DNA binding"/>
    <property type="evidence" value="ECO:0007669"/>
    <property type="project" value="UniProtKB-KW"/>
</dbReference>
<dbReference type="InterPro" id="IPR036388">
    <property type="entry name" value="WH-like_DNA-bd_sf"/>
</dbReference>
<dbReference type="Gene3D" id="2.60.120.10">
    <property type="entry name" value="Jelly Rolls"/>
    <property type="match status" value="1"/>
</dbReference>
<feature type="domain" description="Cyclic nucleotide-binding" evidence="4">
    <location>
        <begin position="14"/>
        <end position="116"/>
    </location>
</feature>
<dbReference type="Pfam" id="PF13545">
    <property type="entry name" value="HTH_Crp_2"/>
    <property type="match status" value="1"/>
</dbReference>
<dbReference type="InterPro" id="IPR000595">
    <property type="entry name" value="cNMP-bd_dom"/>
</dbReference>
<feature type="domain" description="HTH crp-type" evidence="5">
    <location>
        <begin position="147"/>
        <end position="220"/>
    </location>
</feature>
<dbReference type="CDD" id="cd00038">
    <property type="entry name" value="CAP_ED"/>
    <property type="match status" value="1"/>
</dbReference>
<dbReference type="InterPro" id="IPR036390">
    <property type="entry name" value="WH_DNA-bd_sf"/>
</dbReference>
<name>A0A2S5TGW8_9GAMM</name>
<dbReference type="OrthoDB" id="6881322at2"/>
<dbReference type="SUPFAM" id="SSF51206">
    <property type="entry name" value="cAMP-binding domain-like"/>
    <property type="match status" value="1"/>
</dbReference>
<evidence type="ECO:0000313" key="7">
    <source>
        <dbReference type="Proteomes" id="UP000238220"/>
    </source>
</evidence>
<dbReference type="Gene3D" id="1.10.10.10">
    <property type="entry name" value="Winged helix-like DNA-binding domain superfamily/Winged helix DNA-binding domain"/>
    <property type="match status" value="1"/>
</dbReference>
<comment type="caution">
    <text evidence="6">The sequence shown here is derived from an EMBL/GenBank/DDBJ whole genome shotgun (WGS) entry which is preliminary data.</text>
</comment>
<dbReference type="InterPro" id="IPR012318">
    <property type="entry name" value="HTH_CRP"/>
</dbReference>
<dbReference type="GO" id="GO:0005829">
    <property type="term" value="C:cytosol"/>
    <property type="evidence" value="ECO:0007669"/>
    <property type="project" value="TreeGrafter"/>
</dbReference>
<evidence type="ECO:0000259" key="5">
    <source>
        <dbReference type="PROSITE" id="PS51063"/>
    </source>
</evidence>
<organism evidence="6 7">
    <name type="scientific">Solimonas fluminis</name>
    <dbReference type="NCBI Taxonomy" id="2086571"/>
    <lineage>
        <taxon>Bacteria</taxon>
        <taxon>Pseudomonadati</taxon>
        <taxon>Pseudomonadota</taxon>
        <taxon>Gammaproteobacteria</taxon>
        <taxon>Nevskiales</taxon>
        <taxon>Nevskiaceae</taxon>
        <taxon>Solimonas</taxon>
    </lineage>
</organism>
<dbReference type="PROSITE" id="PS50042">
    <property type="entry name" value="CNMP_BINDING_3"/>
    <property type="match status" value="1"/>
</dbReference>
<dbReference type="SUPFAM" id="SSF46785">
    <property type="entry name" value="Winged helix' DNA-binding domain"/>
    <property type="match status" value="1"/>
</dbReference>
<proteinExistence type="predicted"/>
<dbReference type="SMART" id="SM00419">
    <property type="entry name" value="HTH_CRP"/>
    <property type="match status" value="1"/>
</dbReference>
<dbReference type="PANTHER" id="PTHR24567:SF68">
    <property type="entry name" value="DNA-BINDING TRANSCRIPTIONAL DUAL REGULATOR CRP"/>
    <property type="match status" value="1"/>
</dbReference>
<dbReference type="AlphaFoldDB" id="A0A2S5TGW8"/>